<gene>
    <name evidence="2" type="ORF">DAT39_007978</name>
</gene>
<accession>A0A8J4U1Y6</accession>
<keyword evidence="3" id="KW-1185">Reference proteome</keyword>
<proteinExistence type="predicted"/>
<dbReference type="AlphaFoldDB" id="A0A8J4U1Y6"/>
<feature type="compositionally biased region" description="Polar residues" evidence="1">
    <location>
        <begin position="22"/>
        <end position="50"/>
    </location>
</feature>
<evidence type="ECO:0000256" key="1">
    <source>
        <dbReference type="SAM" id="MobiDB-lite"/>
    </source>
</evidence>
<evidence type="ECO:0000313" key="2">
    <source>
        <dbReference type="EMBL" id="KAF5902299.1"/>
    </source>
</evidence>
<reference evidence="2" key="1">
    <citation type="submission" date="2020-07" db="EMBL/GenBank/DDBJ databases">
        <title>Clarias magur genome sequencing, assembly and annotation.</title>
        <authorList>
            <person name="Kushwaha B."/>
            <person name="Kumar R."/>
            <person name="Das P."/>
            <person name="Joshi C.G."/>
            <person name="Kumar D."/>
            <person name="Nagpure N.S."/>
            <person name="Pandey M."/>
            <person name="Agarwal S."/>
            <person name="Srivastava S."/>
            <person name="Singh M."/>
            <person name="Sahoo L."/>
            <person name="Jayasankar P."/>
            <person name="Meher P.K."/>
            <person name="Koringa P.G."/>
            <person name="Iquebal M.A."/>
            <person name="Das S.P."/>
            <person name="Bit A."/>
            <person name="Patnaik S."/>
            <person name="Patel N."/>
            <person name="Shah T.M."/>
            <person name="Hinsu A."/>
            <person name="Jena J.K."/>
        </authorList>
    </citation>
    <scope>NUCLEOTIDE SEQUENCE</scope>
    <source>
        <strain evidence="2">CIFAMagur01</strain>
        <tissue evidence="2">Testis</tissue>
    </source>
</reference>
<feature type="non-terminal residue" evidence="2">
    <location>
        <position position="1"/>
    </location>
</feature>
<organism evidence="2 3">
    <name type="scientific">Clarias magur</name>
    <name type="common">Asian catfish</name>
    <name type="synonym">Macropteronotus magur</name>
    <dbReference type="NCBI Taxonomy" id="1594786"/>
    <lineage>
        <taxon>Eukaryota</taxon>
        <taxon>Metazoa</taxon>
        <taxon>Chordata</taxon>
        <taxon>Craniata</taxon>
        <taxon>Vertebrata</taxon>
        <taxon>Euteleostomi</taxon>
        <taxon>Actinopterygii</taxon>
        <taxon>Neopterygii</taxon>
        <taxon>Teleostei</taxon>
        <taxon>Ostariophysi</taxon>
        <taxon>Siluriformes</taxon>
        <taxon>Clariidae</taxon>
        <taxon>Clarias</taxon>
    </lineage>
</organism>
<feature type="compositionally biased region" description="Low complexity" evidence="1">
    <location>
        <begin position="1"/>
        <end position="14"/>
    </location>
</feature>
<comment type="caution">
    <text evidence="2">The sequence shown here is derived from an EMBL/GenBank/DDBJ whole genome shotgun (WGS) entry which is preliminary data.</text>
</comment>
<dbReference type="Proteomes" id="UP000727407">
    <property type="component" value="Unassembled WGS sequence"/>
</dbReference>
<sequence>MDVSSSEEGSHSSGIAEPSGDQAATITASEYDSGQRSEQTSNTGQTSIIT</sequence>
<evidence type="ECO:0000313" key="3">
    <source>
        <dbReference type="Proteomes" id="UP000727407"/>
    </source>
</evidence>
<name>A0A8J4U1Y6_CLAMG</name>
<protein>
    <submittedName>
        <fullName evidence="2">Uncharacterized protein</fullName>
    </submittedName>
</protein>
<dbReference type="EMBL" id="QNUK01000093">
    <property type="protein sequence ID" value="KAF5902299.1"/>
    <property type="molecule type" value="Genomic_DNA"/>
</dbReference>
<feature type="region of interest" description="Disordered" evidence="1">
    <location>
        <begin position="1"/>
        <end position="50"/>
    </location>
</feature>
<dbReference type="OrthoDB" id="10500072at2759"/>